<dbReference type="SUPFAM" id="SSF82185">
    <property type="entry name" value="Histone H3 K4-specific methyltransferase SET7/9 N-terminal domain"/>
    <property type="match status" value="1"/>
</dbReference>
<gene>
    <name evidence="4" type="ORF">B0I27_10886</name>
</gene>
<dbReference type="InterPro" id="IPR036278">
    <property type="entry name" value="Sialidase_sf"/>
</dbReference>
<evidence type="ECO:0000256" key="1">
    <source>
        <dbReference type="SAM" id="SignalP"/>
    </source>
</evidence>
<keyword evidence="5" id="KW-1185">Reference proteome</keyword>
<dbReference type="Gene3D" id="3.90.1580.10">
    <property type="entry name" value="paralog of FGE (formylglycine-generating enzyme)"/>
    <property type="match status" value="1"/>
</dbReference>
<dbReference type="InterPro" id="IPR051043">
    <property type="entry name" value="Sulfatase_Mod_Factor_Kinase"/>
</dbReference>
<name>A0A2T0TZ91_9SPHI</name>
<keyword evidence="1" id="KW-0732">Signal</keyword>
<dbReference type="OrthoDB" id="9773278at2"/>
<reference evidence="4 5" key="1">
    <citation type="submission" date="2018-03" db="EMBL/GenBank/DDBJ databases">
        <title>Genomic Encyclopedia of Type Strains, Phase III (KMG-III): the genomes of soil and plant-associated and newly described type strains.</title>
        <authorList>
            <person name="Whitman W."/>
        </authorList>
    </citation>
    <scope>NUCLEOTIDE SEQUENCE [LARGE SCALE GENOMIC DNA]</scope>
    <source>
        <strain evidence="4 5">CGMCC 1.9313</strain>
    </source>
</reference>
<dbReference type="AlphaFoldDB" id="A0A2T0TZ91"/>
<dbReference type="InterPro" id="IPR011040">
    <property type="entry name" value="Sialidase"/>
</dbReference>
<dbReference type="Pfam" id="PF07661">
    <property type="entry name" value="MORN_2"/>
    <property type="match status" value="1"/>
</dbReference>
<dbReference type="GO" id="GO:0120147">
    <property type="term" value="F:formylglycine-generating oxidase activity"/>
    <property type="evidence" value="ECO:0007669"/>
    <property type="project" value="TreeGrafter"/>
</dbReference>
<dbReference type="EMBL" id="PVTH01000008">
    <property type="protein sequence ID" value="PRY50878.1"/>
    <property type="molecule type" value="Genomic_DNA"/>
</dbReference>
<dbReference type="SUPFAM" id="SSF50939">
    <property type="entry name" value="Sialidases"/>
    <property type="match status" value="1"/>
</dbReference>
<dbReference type="Pfam" id="PF13088">
    <property type="entry name" value="BNR_2"/>
    <property type="match status" value="1"/>
</dbReference>
<dbReference type="InterPro" id="IPR016187">
    <property type="entry name" value="CTDL_fold"/>
</dbReference>
<dbReference type="CDD" id="cd15482">
    <property type="entry name" value="Sialidase_non-viral"/>
    <property type="match status" value="1"/>
</dbReference>
<dbReference type="Gene3D" id="2.120.10.10">
    <property type="match status" value="1"/>
</dbReference>
<evidence type="ECO:0000259" key="2">
    <source>
        <dbReference type="Pfam" id="PF03781"/>
    </source>
</evidence>
<dbReference type="PANTHER" id="PTHR23150:SF19">
    <property type="entry name" value="FORMYLGLYCINE-GENERATING ENZYME"/>
    <property type="match status" value="1"/>
</dbReference>
<dbReference type="InterPro" id="IPR011652">
    <property type="entry name" value="MORN_2"/>
</dbReference>
<feature type="domain" description="Sulfatase-modifying factor enzyme-like" evidence="2">
    <location>
        <begin position="50"/>
        <end position="175"/>
    </location>
</feature>
<accession>A0A2T0TZ91</accession>
<protein>
    <submittedName>
        <fullName evidence="4">Formylglycine-generating enzyme required for sulfatase activity</fullName>
    </submittedName>
</protein>
<dbReference type="InterPro" id="IPR042095">
    <property type="entry name" value="SUMF_sf"/>
</dbReference>
<proteinExistence type="predicted"/>
<dbReference type="Gene3D" id="3.90.930.1">
    <property type="match status" value="1"/>
</dbReference>
<dbReference type="RefSeq" id="WP_106294179.1">
    <property type="nucleotide sequence ID" value="NZ_PVTH01000008.1"/>
</dbReference>
<feature type="chain" id="PRO_5015734996" evidence="1">
    <location>
        <begin position="24"/>
        <end position="827"/>
    </location>
</feature>
<dbReference type="PANTHER" id="PTHR23150">
    <property type="entry name" value="SULFATASE MODIFYING FACTOR 1, 2"/>
    <property type="match status" value="1"/>
</dbReference>
<feature type="signal peptide" evidence="1">
    <location>
        <begin position="1"/>
        <end position="23"/>
    </location>
</feature>
<dbReference type="Proteomes" id="UP000238034">
    <property type="component" value="Unassembled WGS sequence"/>
</dbReference>
<sequence length="827" mass="91858">MNPLLGYASLMLLALQTSVSLNAQTTEQKNQATKSTKNKSRVVSNSLGMKMVSVQPGTFKMGAINTKFDLGKKTDYSKDAPYYDELPVHQVSINYPFYISETEVTVEQFRQFRKEYKDRGLFNPYVSGISWNEATAFCEWLSKKEGKPYRLPTEAEWEFVCRSGSQTVFWSGDQVPANDTNPWGIKNMHSGVAEWCYDWHGDYPESPQMNPVGYDKGFSKVIRGGAAHTSELEGTSVEFHPEKDAVYYRASNRASMQPDCPAAGSTGLSPHFVGFRVVQAALPKSKPLIYTASFPLQGVKQSTALAGKGPDMSKPYFKARQVVASPPDLTMPVDIRASGLHHAIQGKVHSSGFVACPNGDVLLIGFSSSRLKSEAATNTSMVVTRLRNGAEQWDMTELFYDRATLNDQAALLWNDNGTLWFFGGGRGLGDLPFVFATSKDNGVTWSELKTPLIKGEVGTFTAQPINSAFRGPDGTIYFGSDGVEAESFLWASSDNGKTWYDTRGRTSGRHSTFVLLKDNRILSMGGKNSDIDGYMPKNYSSDNGKTWTEGVKTPFAALGSNQRPSIMRLKSGRLFFTGDYQDIRMMKTPPPAAIEERGSYVALSDDEGQTWKIKNLVMAPEHNDWRGVVKGGTKPQHGFGTVGYSAITQSENGVIHLMTSKGKPSMHFALNEAWILSDYTAEVNHLPGQRTGEIQTITEKYPNGKTRITSGGWLGKTGFVLHGKESWFYEDGTKQYEATFHNGAIKGTESYWDRNGKIKWTLEHTPFGTDVWTNYWSNGKKRTESVWWGLSAHGPATEWDVEGKIVRELMFDKGKRTSVETKSEIDE</sequence>
<comment type="caution">
    <text evidence="4">The sequence shown here is derived from an EMBL/GenBank/DDBJ whole genome shotgun (WGS) entry which is preliminary data.</text>
</comment>
<feature type="domain" description="Sialidase" evidence="3">
    <location>
        <begin position="372"/>
        <end position="657"/>
    </location>
</feature>
<dbReference type="Pfam" id="PF03781">
    <property type="entry name" value="FGE-sulfatase"/>
    <property type="match status" value="1"/>
</dbReference>
<evidence type="ECO:0000313" key="5">
    <source>
        <dbReference type="Proteomes" id="UP000238034"/>
    </source>
</evidence>
<dbReference type="SUPFAM" id="SSF56436">
    <property type="entry name" value="C-type lectin-like"/>
    <property type="match status" value="1"/>
</dbReference>
<evidence type="ECO:0000313" key="4">
    <source>
        <dbReference type="EMBL" id="PRY50878.1"/>
    </source>
</evidence>
<organism evidence="4 5">
    <name type="scientific">Arcticibacter pallidicorallinus</name>
    <dbReference type="NCBI Taxonomy" id="1259464"/>
    <lineage>
        <taxon>Bacteria</taxon>
        <taxon>Pseudomonadati</taxon>
        <taxon>Bacteroidota</taxon>
        <taxon>Sphingobacteriia</taxon>
        <taxon>Sphingobacteriales</taxon>
        <taxon>Sphingobacteriaceae</taxon>
        <taxon>Arcticibacter</taxon>
    </lineage>
</organism>
<dbReference type="InterPro" id="IPR005532">
    <property type="entry name" value="SUMF_dom"/>
</dbReference>
<evidence type="ECO:0000259" key="3">
    <source>
        <dbReference type="Pfam" id="PF13088"/>
    </source>
</evidence>